<dbReference type="Pfam" id="PF22548">
    <property type="entry name" value="AEP-TOTE"/>
    <property type="match status" value="1"/>
</dbReference>
<evidence type="ECO:0000256" key="2">
    <source>
        <dbReference type="ARBA" id="ARBA00022801"/>
    </source>
</evidence>
<accession>G2KQ83</accession>
<dbReference type="Pfam" id="PF19263">
    <property type="entry name" value="DUF5906"/>
    <property type="match status" value="1"/>
</dbReference>
<feature type="domain" description="SF3 helicase" evidence="4">
    <location>
        <begin position="458"/>
        <end position="617"/>
    </location>
</feature>
<keyword evidence="1" id="KW-0547">Nucleotide-binding</keyword>
<keyword evidence="3" id="KW-0067">ATP-binding</keyword>
<dbReference type="KEGG" id="mai:MICA_280"/>
<keyword evidence="2" id="KW-0378">Hydrolase</keyword>
<dbReference type="AlphaFoldDB" id="G2KQ83"/>
<dbReference type="STRING" id="856793.MICA_280"/>
<dbReference type="HOGENOM" id="CLU_018483_1_2_5"/>
<evidence type="ECO:0000259" key="4">
    <source>
        <dbReference type="PROSITE" id="PS51206"/>
    </source>
</evidence>
<dbReference type="InterPro" id="IPR014818">
    <property type="entry name" value="Phage/plasmid_primase_P4_C"/>
</dbReference>
<dbReference type="SUPFAM" id="SSF52540">
    <property type="entry name" value="P-loop containing nucleoside triphosphate hydrolases"/>
    <property type="match status" value="1"/>
</dbReference>
<keyword evidence="6" id="KW-1185">Reference proteome</keyword>
<reference evidence="5 6" key="1">
    <citation type="journal article" date="2011" name="BMC Genomics">
        <title>Genomic insights into an obligate epibiotic bacterial predator: Micavibrio aeruginosavorus ARL-13.</title>
        <authorList>
            <person name="Wang Z."/>
            <person name="Kadouri D."/>
            <person name="Wu M."/>
        </authorList>
    </citation>
    <scope>NUCLEOTIDE SEQUENCE [LARGE SCALE GENOMIC DNA]</scope>
    <source>
        <strain evidence="5 6">ARL-13</strain>
    </source>
</reference>
<dbReference type="Gene3D" id="3.40.50.300">
    <property type="entry name" value="P-loop containing nucleotide triphosphate hydrolases"/>
    <property type="match status" value="1"/>
</dbReference>
<dbReference type="InterPro" id="IPR014015">
    <property type="entry name" value="Helicase_SF3_DNA-vir"/>
</dbReference>
<dbReference type="InterPro" id="IPR006500">
    <property type="entry name" value="Helicase_put_C_phage/plasmid"/>
</dbReference>
<dbReference type="EMBL" id="CP002382">
    <property type="protein sequence ID" value="AEP08625.1"/>
    <property type="molecule type" value="Genomic_DNA"/>
</dbReference>
<dbReference type="NCBIfam" id="TIGR01613">
    <property type="entry name" value="primase_Cterm"/>
    <property type="match status" value="1"/>
</dbReference>
<organism evidence="5 6">
    <name type="scientific">Micavibrio aeruginosavorus (strain ARL-13)</name>
    <dbReference type="NCBI Taxonomy" id="856793"/>
    <lineage>
        <taxon>Bacteria</taxon>
        <taxon>Pseudomonadati</taxon>
        <taxon>Bdellovibrionota</taxon>
        <taxon>Bdellovibrionia</taxon>
        <taxon>Bdellovibrionales</taxon>
        <taxon>Pseudobdellovibrionaceae</taxon>
        <taxon>Micavibrio</taxon>
    </lineage>
</organism>
<dbReference type="eggNOG" id="COG3378">
    <property type="taxonomic scope" value="Bacteria"/>
</dbReference>
<dbReference type="InterPro" id="IPR045455">
    <property type="entry name" value="NrS-1_pol-like_helicase"/>
</dbReference>
<evidence type="ECO:0000256" key="1">
    <source>
        <dbReference type="ARBA" id="ARBA00022741"/>
    </source>
</evidence>
<name>G2KQ83_MICAA</name>
<dbReference type="RefSeq" id="WP_014101848.1">
    <property type="nucleotide sequence ID" value="NC_016026.1"/>
</dbReference>
<gene>
    <name evidence="5" type="ordered locus">MICA_280</name>
</gene>
<dbReference type="InterPro" id="IPR054347">
    <property type="entry name" value="TOTE_primase"/>
</dbReference>
<evidence type="ECO:0000313" key="6">
    <source>
        <dbReference type="Proteomes" id="UP000009286"/>
    </source>
</evidence>
<dbReference type="GO" id="GO:0016787">
    <property type="term" value="F:hydrolase activity"/>
    <property type="evidence" value="ECO:0007669"/>
    <property type="project" value="UniProtKB-KW"/>
</dbReference>
<dbReference type="PROSITE" id="PS51206">
    <property type="entry name" value="SF3_HELICASE_1"/>
    <property type="match status" value="1"/>
</dbReference>
<dbReference type="PANTHER" id="PTHR35372">
    <property type="entry name" value="ATP BINDING PROTEIN-RELATED"/>
    <property type="match status" value="1"/>
</dbReference>
<dbReference type="Pfam" id="PF08706">
    <property type="entry name" value="D5_N"/>
    <property type="match status" value="1"/>
</dbReference>
<proteinExistence type="predicted"/>
<protein>
    <submittedName>
        <fullName evidence="5">Phage/plasmid primase, P4 family, C-terminal domain protein</fullName>
    </submittedName>
</protein>
<dbReference type="PANTHER" id="PTHR35372:SF2">
    <property type="entry name" value="SF3 HELICASE DOMAIN-CONTAINING PROTEIN"/>
    <property type="match status" value="1"/>
</dbReference>
<dbReference type="OrthoDB" id="9763644at2"/>
<dbReference type="InterPro" id="IPR051620">
    <property type="entry name" value="ORF904-like_C"/>
</dbReference>
<dbReference type="eggNOG" id="COG4951">
    <property type="taxonomic scope" value="Bacteria"/>
</dbReference>
<dbReference type="InterPro" id="IPR027417">
    <property type="entry name" value="P-loop_NTPase"/>
</dbReference>
<sequence length="752" mass="85161">MTKTSIPTKFLGTFTAYDRAYGQCTYKGDASAPETKKATNTKTVRKPITPEAIQRHLDGSTGIGLIPLLGDNTCAWAAIDIDLYVKFDHAALERDIAKMGLPLTICRSKSGGAHLYMFFTRPYPADQVQTAMRQCAMLLGYSDAEIFPKQTHRKNPGDVGNFINMPYFNAAQTDRYAIENGQPVDLERFLALAEARRTDLDTLREVIAHNGIGPKPTKPKKAEPQWKDEIAEGNRHNELLRRGTSLRRQGYGMDTVEKILTHAAETLCTPPMDQQEVQQILKWIDEKVKPQDTSYPLTDQGNGYRFRDRYEGHVICAFPGEHFYIWDKTRYKRDETDMIITLAKETALSLTSEIQAAIAEGKNASGLRKHMRNLQSRGGLNNMVWASKSELRIHQNDLDRDVMLLNVQNGTIDLKTGNLLPHNPAHLITKMAPVTFDPQAECPEFMKFLHSTFDGKADMIAYIQRVFGYCLTGLTVEHCFFIMEGRGRNGKSTLLTILAELMGDYHRKSEAKSFLTQRNEGVRNDIAGLKGVRVVTASEIAEGIRMNEPLIKEMTGGDIIAARFLYQEYFEFRPQCKIIMAVNVKPEIIGTDVGIWERIRLIPFEVTIPEHKRDKNLMGKLQNEKSGILNWALEGLKQWHAGGLQEPPTIKAALEKYRGDMDVVGRFLAECTTSSQNDSVSAHELYETWRVWQKNAGEPFMTQRTFGLKLTEKRILRVKERYNGAPMTVYKGLRITHRPKPQHTAPTKEVAF</sequence>
<dbReference type="Proteomes" id="UP000009286">
    <property type="component" value="Chromosome"/>
</dbReference>
<evidence type="ECO:0000256" key="3">
    <source>
        <dbReference type="ARBA" id="ARBA00022840"/>
    </source>
</evidence>
<dbReference type="GO" id="GO:0005524">
    <property type="term" value="F:ATP binding"/>
    <property type="evidence" value="ECO:0007669"/>
    <property type="project" value="UniProtKB-KW"/>
</dbReference>
<dbReference type="SMART" id="SM00885">
    <property type="entry name" value="D5_N"/>
    <property type="match status" value="1"/>
</dbReference>
<evidence type="ECO:0000313" key="5">
    <source>
        <dbReference type="EMBL" id="AEP08625.1"/>
    </source>
</evidence>